<reference evidence="1" key="1">
    <citation type="submission" date="2019-02" db="EMBL/GenBank/DDBJ databases">
        <authorList>
            <person name="Pothier F.J."/>
        </authorList>
    </citation>
    <scope>NUCLEOTIDE SEQUENCE</scope>
    <source>
        <strain evidence="1">CI-1B</strain>
    </source>
</reference>
<evidence type="ECO:0000313" key="1">
    <source>
        <dbReference type="EMBL" id="VIO73165.1"/>
    </source>
</evidence>
<organism evidence="1 2">
    <name type="scientific">Bradyrhizobium ivorense</name>
    <dbReference type="NCBI Taxonomy" id="2511166"/>
    <lineage>
        <taxon>Bacteria</taxon>
        <taxon>Pseudomonadati</taxon>
        <taxon>Pseudomonadota</taxon>
        <taxon>Alphaproteobacteria</taxon>
        <taxon>Hyphomicrobiales</taxon>
        <taxon>Nitrobacteraceae</taxon>
        <taxon>Bradyrhizobium</taxon>
    </lineage>
</organism>
<comment type="caution">
    <text evidence="1">The sequence shown here is derived from an EMBL/GenBank/DDBJ whole genome shotgun (WGS) entry which is preliminary data.</text>
</comment>
<gene>
    <name evidence="1" type="ORF">CI1B_47690</name>
</gene>
<dbReference type="EMBL" id="CAADFC020000016">
    <property type="protein sequence ID" value="VIO73165.1"/>
    <property type="molecule type" value="Genomic_DNA"/>
</dbReference>
<protein>
    <submittedName>
        <fullName evidence="1">Uncharacterized protein</fullName>
    </submittedName>
</protein>
<accession>A0A508TCH5</accession>
<dbReference type="Proteomes" id="UP000328092">
    <property type="component" value="Unassembled WGS sequence"/>
</dbReference>
<evidence type="ECO:0000313" key="2">
    <source>
        <dbReference type="Proteomes" id="UP000328092"/>
    </source>
</evidence>
<name>A0A508TCH5_9BRAD</name>
<sequence length="46" mass="4916">MRAVAGKQAVVVLHYVPIPDTVEGKPPEILPFLGSSRLGETIVDSK</sequence>
<keyword evidence="2" id="KW-1185">Reference proteome</keyword>
<dbReference type="AlphaFoldDB" id="A0A508TCH5"/>
<proteinExistence type="predicted"/>